<proteinExistence type="predicted"/>
<dbReference type="EMBL" id="LAZR01050147">
    <property type="protein sequence ID" value="KKK88011.1"/>
    <property type="molecule type" value="Genomic_DNA"/>
</dbReference>
<dbReference type="InterPro" id="IPR054194">
    <property type="entry name" value="DUF6899"/>
</dbReference>
<name>A0A0F9BUF4_9ZZZZ</name>
<dbReference type="AlphaFoldDB" id="A0A0F9BUF4"/>
<protein>
    <submittedName>
        <fullName evidence="1">Uncharacterized protein</fullName>
    </submittedName>
</protein>
<accession>A0A0F9BUF4</accession>
<reference evidence="1" key="1">
    <citation type="journal article" date="2015" name="Nature">
        <title>Complex archaea that bridge the gap between prokaryotes and eukaryotes.</title>
        <authorList>
            <person name="Spang A."/>
            <person name="Saw J.H."/>
            <person name="Jorgensen S.L."/>
            <person name="Zaremba-Niedzwiedzka K."/>
            <person name="Martijn J."/>
            <person name="Lind A.E."/>
            <person name="van Eijk R."/>
            <person name="Schleper C."/>
            <person name="Guy L."/>
            <person name="Ettema T.J."/>
        </authorList>
    </citation>
    <scope>NUCLEOTIDE SEQUENCE</scope>
</reference>
<dbReference type="Pfam" id="PF21840">
    <property type="entry name" value="DUF6899"/>
    <property type="match status" value="1"/>
</dbReference>
<evidence type="ECO:0000313" key="1">
    <source>
        <dbReference type="EMBL" id="KKK88011.1"/>
    </source>
</evidence>
<sequence length="83" mass="9556">MPYINLDRQIDLDAGQVPQNPGELNYALHQVFLKYLSTHGLSYRTINDIVGALEGAKAEFQRRVVADYEDRKKKENGDVYFTH</sequence>
<comment type="caution">
    <text evidence="1">The sequence shown here is derived from an EMBL/GenBank/DDBJ whole genome shotgun (WGS) entry which is preliminary data.</text>
</comment>
<gene>
    <name evidence="1" type="ORF">LCGC14_2747490</name>
</gene>
<organism evidence="1">
    <name type="scientific">marine sediment metagenome</name>
    <dbReference type="NCBI Taxonomy" id="412755"/>
    <lineage>
        <taxon>unclassified sequences</taxon>
        <taxon>metagenomes</taxon>
        <taxon>ecological metagenomes</taxon>
    </lineage>
</organism>